<dbReference type="PANTHER" id="PTHR13994:SF53">
    <property type="entry name" value="NUDIX HYDROLASE 8-LIKE"/>
    <property type="match status" value="1"/>
</dbReference>
<accession>A0A8X8XEB3</accession>
<dbReference type="AlphaFoldDB" id="A0A8X8XEB3"/>
<dbReference type="InterPro" id="IPR003293">
    <property type="entry name" value="Nudix_hydrolase6-like"/>
</dbReference>
<proteinExistence type="predicted"/>
<evidence type="ECO:0000259" key="3">
    <source>
        <dbReference type="PROSITE" id="PS51462"/>
    </source>
</evidence>
<dbReference type="Pfam" id="PF00293">
    <property type="entry name" value="NUDIX"/>
    <property type="match status" value="1"/>
</dbReference>
<evidence type="ECO:0000256" key="2">
    <source>
        <dbReference type="SAM" id="MobiDB-lite"/>
    </source>
</evidence>
<protein>
    <recommendedName>
        <fullName evidence="3">Nudix hydrolase domain-containing protein</fullName>
    </recommendedName>
</protein>
<dbReference type="SUPFAM" id="SSF55811">
    <property type="entry name" value="Nudix"/>
    <property type="match status" value="1"/>
</dbReference>
<dbReference type="InterPro" id="IPR015797">
    <property type="entry name" value="NUDIX_hydrolase-like_dom_sf"/>
</dbReference>
<reference evidence="4" key="2">
    <citation type="submission" date="2020-08" db="EMBL/GenBank/DDBJ databases">
        <title>Plant Genome Project.</title>
        <authorList>
            <person name="Zhang R.-G."/>
        </authorList>
    </citation>
    <scope>NUCLEOTIDE SEQUENCE</scope>
    <source>
        <strain evidence="4">Huo1</strain>
        <tissue evidence="4">Leaf</tissue>
    </source>
</reference>
<reference evidence="4" key="1">
    <citation type="submission" date="2018-01" db="EMBL/GenBank/DDBJ databases">
        <authorList>
            <person name="Mao J.F."/>
        </authorList>
    </citation>
    <scope>NUCLEOTIDE SEQUENCE</scope>
    <source>
        <strain evidence="4">Huo1</strain>
        <tissue evidence="4">Leaf</tissue>
    </source>
</reference>
<evidence type="ECO:0000256" key="1">
    <source>
        <dbReference type="ARBA" id="ARBA00022801"/>
    </source>
</evidence>
<gene>
    <name evidence="4" type="ORF">SASPL_129352</name>
</gene>
<evidence type="ECO:0000313" key="4">
    <source>
        <dbReference type="EMBL" id="KAG6411274.1"/>
    </source>
</evidence>
<dbReference type="PANTHER" id="PTHR13994">
    <property type="entry name" value="NUDIX HYDROLASE RELATED"/>
    <property type="match status" value="1"/>
</dbReference>
<comment type="caution">
    <text evidence="4">The sequence shown here is derived from an EMBL/GenBank/DDBJ whole genome shotgun (WGS) entry which is preliminary data.</text>
</comment>
<dbReference type="GO" id="GO:0047631">
    <property type="term" value="F:ADP-ribose diphosphatase activity"/>
    <property type="evidence" value="ECO:0007669"/>
    <property type="project" value="TreeGrafter"/>
</dbReference>
<dbReference type="PROSITE" id="PS51462">
    <property type="entry name" value="NUDIX"/>
    <property type="match status" value="1"/>
</dbReference>
<dbReference type="GO" id="GO:0035529">
    <property type="term" value="F:NADH pyrophosphatase activity"/>
    <property type="evidence" value="ECO:0007669"/>
    <property type="project" value="TreeGrafter"/>
</dbReference>
<keyword evidence="1" id="KW-0378">Hydrolase</keyword>
<name>A0A8X8XEB3_SALSN</name>
<feature type="domain" description="Nudix hydrolase" evidence="3">
    <location>
        <begin position="101"/>
        <end position="217"/>
    </location>
</feature>
<dbReference type="PROSITE" id="PS00893">
    <property type="entry name" value="NUDIX_BOX"/>
    <property type="match status" value="1"/>
</dbReference>
<keyword evidence="5" id="KW-1185">Reference proteome</keyword>
<dbReference type="InterPro" id="IPR020084">
    <property type="entry name" value="NUDIX_hydrolase_CS"/>
</dbReference>
<dbReference type="InterPro" id="IPR000086">
    <property type="entry name" value="NUDIX_hydrolase_dom"/>
</dbReference>
<dbReference type="GO" id="GO:0051287">
    <property type="term" value="F:NAD binding"/>
    <property type="evidence" value="ECO:0007669"/>
    <property type="project" value="TreeGrafter"/>
</dbReference>
<evidence type="ECO:0000313" key="5">
    <source>
        <dbReference type="Proteomes" id="UP000298416"/>
    </source>
</evidence>
<feature type="region of interest" description="Disordered" evidence="2">
    <location>
        <begin position="1"/>
        <end position="24"/>
    </location>
</feature>
<sequence length="253" mass="28483">MNEISVSQGTTSLGASSQHGNVVTSKTGGRVVRWRDDGYHGVVIDPSSLPSCADVFASQLQSSLALWRSEVAFAYHDAENGYVMRTYWIPDEPCSLPCGPSHQIGIAAFVLNLNNQVIVVKEKWSCSCSGVWKLPTGFIDKSEELFSGAVREVKEETGARMYTELRLRNQTCCMLKPLSLEIQIDENEIEDAKWISVDELLSQQFYKEDEMLKRVMEICMATNDKNYSGFEAHRAVSKFDGKMSYLYYKDITN</sequence>
<dbReference type="EMBL" id="PNBA02000010">
    <property type="protein sequence ID" value="KAG6411274.1"/>
    <property type="molecule type" value="Genomic_DNA"/>
</dbReference>
<dbReference type="Gene3D" id="3.90.79.10">
    <property type="entry name" value="Nucleoside Triphosphate Pyrophosphohydrolase"/>
    <property type="match status" value="1"/>
</dbReference>
<dbReference type="Proteomes" id="UP000298416">
    <property type="component" value="Unassembled WGS sequence"/>
</dbReference>
<organism evidence="4">
    <name type="scientific">Salvia splendens</name>
    <name type="common">Scarlet sage</name>
    <dbReference type="NCBI Taxonomy" id="180675"/>
    <lineage>
        <taxon>Eukaryota</taxon>
        <taxon>Viridiplantae</taxon>
        <taxon>Streptophyta</taxon>
        <taxon>Embryophyta</taxon>
        <taxon>Tracheophyta</taxon>
        <taxon>Spermatophyta</taxon>
        <taxon>Magnoliopsida</taxon>
        <taxon>eudicotyledons</taxon>
        <taxon>Gunneridae</taxon>
        <taxon>Pentapetalae</taxon>
        <taxon>asterids</taxon>
        <taxon>lamiids</taxon>
        <taxon>Lamiales</taxon>
        <taxon>Lamiaceae</taxon>
        <taxon>Nepetoideae</taxon>
        <taxon>Mentheae</taxon>
        <taxon>Salviinae</taxon>
        <taxon>Salvia</taxon>
        <taxon>Salvia subgen. Calosphace</taxon>
        <taxon>core Calosphace</taxon>
    </lineage>
</organism>